<dbReference type="PANTHER" id="PTHR32060">
    <property type="entry name" value="TAIL-SPECIFIC PROTEASE"/>
    <property type="match status" value="1"/>
</dbReference>
<dbReference type="AlphaFoldDB" id="A0AAU8JMI6"/>
<dbReference type="Gene3D" id="2.30.42.10">
    <property type="match status" value="1"/>
</dbReference>
<name>A0AAU8JMI6_9CYAN</name>
<evidence type="ECO:0000256" key="1">
    <source>
        <dbReference type="ARBA" id="ARBA00009179"/>
    </source>
</evidence>
<dbReference type="Pfam" id="PF00595">
    <property type="entry name" value="PDZ"/>
    <property type="match status" value="1"/>
</dbReference>
<dbReference type="Pfam" id="PF03572">
    <property type="entry name" value="Peptidase_S41"/>
    <property type="match status" value="1"/>
</dbReference>
<dbReference type="GO" id="GO:0007165">
    <property type="term" value="P:signal transduction"/>
    <property type="evidence" value="ECO:0007669"/>
    <property type="project" value="TreeGrafter"/>
</dbReference>
<dbReference type="NCBIfam" id="TIGR00225">
    <property type="entry name" value="prc"/>
    <property type="match status" value="1"/>
</dbReference>
<dbReference type="SMART" id="SM00228">
    <property type="entry name" value="PDZ"/>
    <property type="match status" value="1"/>
</dbReference>
<dbReference type="InterPro" id="IPR001478">
    <property type="entry name" value="PDZ"/>
</dbReference>
<dbReference type="NCBIfam" id="NF045589">
    <property type="entry name" value="Cterm_S41_CtpB"/>
    <property type="match status" value="1"/>
</dbReference>
<dbReference type="EMBL" id="CP159837">
    <property type="protein sequence ID" value="XCM40049.1"/>
    <property type="molecule type" value="Genomic_DNA"/>
</dbReference>
<protein>
    <submittedName>
        <fullName evidence="7">Carboxyl-terminal processing protease CtpB</fullName>
        <ecNumber evidence="7">3.4.21.102</ecNumber>
    </submittedName>
</protein>
<dbReference type="SUPFAM" id="SSF52096">
    <property type="entry name" value="ClpP/crotonase"/>
    <property type="match status" value="1"/>
</dbReference>
<reference evidence="7" key="1">
    <citation type="submission" date="2024-07" db="EMBL/GenBank/DDBJ databases">
        <authorList>
            <person name="Kim Y.J."/>
            <person name="Jeong J.Y."/>
        </authorList>
    </citation>
    <scope>NUCLEOTIDE SEQUENCE</scope>
    <source>
        <strain evidence="7">GIHE-MW2</strain>
    </source>
</reference>
<comment type="similarity">
    <text evidence="1 5">Belongs to the peptidase S41A family.</text>
</comment>
<dbReference type="Gene3D" id="3.30.750.44">
    <property type="match status" value="1"/>
</dbReference>
<dbReference type="InterPro" id="IPR028204">
    <property type="entry name" value="Tricorn_C1"/>
</dbReference>
<dbReference type="InterPro" id="IPR029045">
    <property type="entry name" value="ClpP/crotonase-like_dom_sf"/>
</dbReference>
<accession>A0AAU8JMI6</accession>
<gene>
    <name evidence="7" type="primary">ctpB</name>
    <name evidence="7" type="ORF">ABWT76_003028</name>
</gene>
<feature type="domain" description="PDZ" evidence="6">
    <location>
        <begin position="112"/>
        <end position="182"/>
    </location>
</feature>
<dbReference type="Gene3D" id="3.90.226.10">
    <property type="entry name" value="2-enoyl-CoA Hydratase, Chain A, domain 1"/>
    <property type="match status" value="1"/>
</dbReference>
<evidence type="ECO:0000256" key="4">
    <source>
        <dbReference type="ARBA" id="ARBA00022825"/>
    </source>
</evidence>
<keyword evidence="4 5" id="KW-0720">Serine protease</keyword>
<dbReference type="SMART" id="SM00245">
    <property type="entry name" value="TSPc"/>
    <property type="match status" value="1"/>
</dbReference>
<dbReference type="EC" id="3.4.21.102" evidence="7"/>
<dbReference type="GO" id="GO:0006508">
    <property type="term" value="P:proteolysis"/>
    <property type="evidence" value="ECO:0007669"/>
    <property type="project" value="UniProtKB-KW"/>
</dbReference>
<keyword evidence="2 5" id="KW-0645">Protease</keyword>
<dbReference type="InterPro" id="IPR004447">
    <property type="entry name" value="Peptidase_S41A"/>
</dbReference>
<dbReference type="FunFam" id="2.30.42.10:FF:000063">
    <property type="entry name" value="Peptidase, S41 family"/>
    <property type="match status" value="1"/>
</dbReference>
<dbReference type="InterPro" id="IPR054625">
    <property type="entry name" value="Cterm_S41_CtpB"/>
</dbReference>
<evidence type="ECO:0000259" key="6">
    <source>
        <dbReference type="PROSITE" id="PS50106"/>
    </source>
</evidence>
<dbReference type="GO" id="GO:0004252">
    <property type="term" value="F:serine-type endopeptidase activity"/>
    <property type="evidence" value="ECO:0007669"/>
    <property type="project" value="UniProtKB-EC"/>
</dbReference>
<dbReference type="RefSeq" id="WP_054464333.1">
    <property type="nucleotide sequence ID" value="NZ_CP159837.1"/>
</dbReference>
<dbReference type="Pfam" id="PF14684">
    <property type="entry name" value="Tricorn_C1"/>
    <property type="match status" value="1"/>
</dbReference>
<dbReference type="SUPFAM" id="SSF50156">
    <property type="entry name" value="PDZ domain-like"/>
    <property type="match status" value="1"/>
</dbReference>
<evidence type="ECO:0000256" key="5">
    <source>
        <dbReference type="RuleBase" id="RU004404"/>
    </source>
</evidence>
<proteinExistence type="inferred from homology"/>
<dbReference type="GO" id="GO:0030288">
    <property type="term" value="C:outer membrane-bounded periplasmic space"/>
    <property type="evidence" value="ECO:0007669"/>
    <property type="project" value="TreeGrafter"/>
</dbReference>
<evidence type="ECO:0000313" key="7">
    <source>
        <dbReference type="EMBL" id="XCM40049.1"/>
    </source>
</evidence>
<dbReference type="InterPro" id="IPR005151">
    <property type="entry name" value="Tail-specific_protease"/>
</dbReference>
<organism evidence="7">
    <name type="scientific">Planktothricoides raciborskii GIHE-MW2</name>
    <dbReference type="NCBI Taxonomy" id="2792601"/>
    <lineage>
        <taxon>Bacteria</taxon>
        <taxon>Bacillati</taxon>
        <taxon>Cyanobacteriota</taxon>
        <taxon>Cyanophyceae</taxon>
        <taxon>Oscillatoriophycideae</taxon>
        <taxon>Oscillatoriales</taxon>
        <taxon>Oscillatoriaceae</taxon>
        <taxon>Planktothricoides</taxon>
    </lineage>
</organism>
<dbReference type="PROSITE" id="PS50106">
    <property type="entry name" value="PDZ"/>
    <property type="match status" value="1"/>
</dbReference>
<dbReference type="PANTHER" id="PTHR32060:SF30">
    <property type="entry name" value="CARBOXY-TERMINAL PROCESSING PROTEASE CTPA"/>
    <property type="match status" value="1"/>
</dbReference>
<sequence>MNQYSRGFRFLQVALFTGTLATTATLSSLSSGWNRSVLAALEDSPKTVLDEAWQIVNQRYVDPDFNQVDWQSVRTRLLNTEYSSTEQAYAALRQALAELGDRYTRFLDPEQYQALSNQTAGELTGVGMRLQLDQQSNRITVAEPMENSPAMLAGIKSGDHILQIDGQSTDNMKVDQAAQLIRGEVGTQIQLKLFRPGSHEFEVTLTRARIALPAVHYTLQQEGSNKIGYIRLKEFSSHAAEQMKSAIQNLQQQNVDAFVLDLRGNPGGLLYASIDIAKMWLSEGDIVRTVNRNGFGEDFAAKGKALTNLPLAVLVDNNSASASEILAGALQDNGRATIIGGQTFGKALVQSVHKLSDGSGLAVTIAHYYTPNGTDISHKGITPDIQVDMNSAEQLRASTNTSLLGTHEDPCYLQAVSNLQAQIRPQPFAVQDSLYR</sequence>
<evidence type="ECO:0000256" key="2">
    <source>
        <dbReference type="ARBA" id="ARBA00022670"/>
    </source>
</evidence>
<dbReference type="InterPro" id="IPR036034">
    <property type="entry name" value="PDZ_sf"/>
</dbReference>
<evidence type="ECO:0000256" key="3">
    <source>
        <dbReference type="ARBA" id="ARBA00022801"/>
    </source>
</evidence>
<keyword evidence="3 5" id="KW-0378">Hydrolase</keyword>
<dbReference type="CDD" id="cd07560">
    <property type="entry name" value="Peptidase_S41_CPP"/>
    <property type="match status" value="1"/>
</dbReference>
<dbReference type="CDD" id="cd06782">
    <property type="entry name" value="cpPDZ_CPP-like"/>
    <property type="match status" value="1"/>
</dbReference>